<dbReference type="AlphaFoldDB" id="A0A1G9B313"/>
<proteinExistence type="predicted"/>
<feature type="transmembrane region" description="Helical" evidence="1">
    <location>
        <begin position="43"/>
        <end position="66"/>
    </location>
</feature>
<evidence type="ECO:0000313" key="2">
    <source>
        <dbReference type="EMBL" id="SDK33949.1"/>
    </source>
</evidence>
<keyword evidence="1" id="KW-0472">Membrane</keyword>
<feature type="transmembrane region" description="Helical" evidence="1">
    <location>
        <begin position="16"/>
        <end position="37"/>
    </location>
</feature>
<sequence length="79" mass="9309">MIFIFKWIRRIHFLRWLNYPVIIFNVNFISLICLSAFNGGTVFWLIFITGPVSLLLTGIFFTVGLIKDLRFLRAAKEQK</sequence>
<keyword evidence="3" id="KW-1185">Reference proteome</keyword>
<protein>
    <recommendedName>
        <fullName evidence="4">YrhK-like protein</fullName>
    </recommendedName>
</protein>
<evidence type="ECO:0000256" key="1">
    <source>
        <dbReference type="SAM" id="Phobius"/>
    </source>
</evidence>
<evidence type="ECO:0008006" key="4">
    <source>
        <dbReference type="Google" id="ProtNLM"/>
    </source>
</evidence>
<organism evidence="2 3">
    <name type="scientific">Paenibacillus typhae</name>
    <dbReference type="NCBI Taxonomy" id="1174501"/>
    <lineage>
        <taxon>Bacteria</taxon>
        <taxon>Bacillati</taxon>
        <taxon>Bacillota</taxon>
        <taxon>Bacilli</taxon>
        <taxon>Bacillales</taxon>
        <taxon>Paenibacillaceae</taxon>
        <taxon>Paenibacillus</taxon>
    </lineage>
</organism>
<gene>
    <name evidence="2" type="ORF">SAMN05216192_1396</name>
</gene>
<reference evidence="3" key="1">
    <citation type="submission" date="2016-10" db="EMBL/GenBank/DDBJ databases">
        <authorList>
            <person name="Varghese N."/>
            <person name="Submissions S."/>
        </authorList>
    </citation>
    <scope>NUCLEOTIDE SEQUENCE [LARGE SCALE GENOMIC DNA]</scope>
    <source>
        <strain evidence="3">CGMCC 1.11012</strain>
    </source>
</reference>
<keyword evidence="1" id="KW-1133">Transmembrane helix</keyword>
<dbReference type="Proteomes" id="UP000199050">
    <property type="component" value="Unassembled WGS sequence"/>
</dbReference>
<name>A0A1G9B313_9BACL</name>
<evidence type="ECO:0000313" key="3">
    <source>
        <dbReference type="Proteomes" id="UP000199050"/>
    </source>
</evidence>
<accession>A0A1G9B313</accession>
<keyword evidence="1" id="KW-0812">Transmembrane</keyword>
<dbReference type="EMBL" id="FNDX01000039">
    <property type="protein sequence ID" value="SDK33949.1"/>
    <property type="molecule type" value="Genomic_DNA"/>
</dbReference>